<dbReference type="EC" id="3.2.1.40" evidence="2"/>
<dbReference type="InterPro" id="IPR013783">
    <property type="entry name" value="Ig-like_fold"/>
</dbReference>
<reference evidence="9" key="1">
    <citation type="journal article" date="2019" name="Int. J. Syst. Evol. Microbiol.">
        <title>The Global Catalogue of Microorganisms (GCM) 10K type strain sequencing project: providing services to taxonomists for standard genome sequencing and annotation.</title>
        <authorList>
            <consortium name="The Broad Institute Genomics Platform"/>
            <consortium name="The Broad Institute Genome Sequencing Center for Infectious Disease"/>
            <person name="Wu L."/>
            <person name="Ma J."/>
        </authorList>
    </citation>
    <scope>NUCLEOTIDE SEQUENCE [LARGE SCALE GENOMIC DNA]</scope>
    <source>
        <strain evidence="9">CCUG 62763</strain>
    </source>
</reference>
<dbReference type="InterPro" id="IPR035398">
    <property type="entry name" value="Bac_rhamnosid_C"/>
</dbReference>
<evidence type="ECO:0000259" key="4">
    <source>
        <dbReference type="Pfam" id="PF05592"/>
    </source>
</evidence>
<dbReference type="Gene3D" id="2.60.420.10">
    <property type="entry name" value="Maltose phosphorylase, domain 3"/>
    <property type="match status" value="1"/>
</dbReference>
<dbReference type="Proteomes" id="UP001596025">
    <property type="component" value="Unassembled WGS sequence"/>
</dbReference>
<dbReference type="GO" id="GO:0016787">
    <property type="term" value="F:hydrolase activity"/>
    <property type="evidence" value="ECO:0007669"/>
    <property type="project" value="UniProtKB-KW"/>
</dbReference>
<accession>A0ABV9LCP6</accession>
<dbReference type="Pfam" id="PF05592">
    <property type="entry name" value="Bac_rhamnosid"/>
    <property type="match status" value="1"/>
</dbReference>
<comment type="catalytic activity">
    <reaction evidence="1">
        <text>Hydrolysis of terminal non-reducing alpha-L-rhamnose residues in alpha-L-rhamnosides.</text>
        <dbReference type="EC" id="3.2.1.40"/>
    </reaction>
</comment>
<dbReference type="Gene3D" id="2.60.40.10">
    <property type="entry name" value="Immunoglobulins"/>
    <property type="match status" value="1"/>
</dbReference>
<dbReference type="PANTHER" id="PTHR33307:SF6">
    <property type="entry name" value="ALPHA-RHAMNOSIDASE (EUROFUNG)-RELATED"/>
    <property type="match status" value="1"/>
</dbReference>
<dbReference type="InterPro" id="IPR016007">
    <property type="entry name" value="Alpha_rhamnosid"/>
</dbReference>
<organism evidence="8 9">
    <name type="scientific">Geodermatophilus arenarius</name>
    <dbReference type="NCBI Taxonomy" id="1137990"/>
    <lineage>
        <taxon>Bacteria</taxon>
        <taxon>Bacillati</taxon>
        <taxon>Actinomycetota</taxon>
        <taxon>Actinomycetes</taxon>
        <taxon>Geodermatophilales</taxon>
        <taxon>Geodermatophilaceae</taxon>
        <taxon>Geodermatophilus</taxon>
    </lineage>
</organism>
<evidence type="ECO:0000256" key="3">
    <source>
        <dbReference type="ARBA" id="ARBA00022801"/>
    </source>
</evidence>
<dbReference type="EMBL" id="JBHSGR010000001">
    <property type="protein sequence ID" value="MFC4691884.1"/>
    <property type="molecule type" value="Genomic_DNA"/>
</dbReference>
<dbReference type="InterPro" id="IPR008902">
    <property type="entry name" value="Rhamnosid_concanavalin"/>
</dbReference>
<dbReference type="InterPro" id="IPR012341">
    <property type="entry name" value="6hp_glycosidase-like_sf"/>
</dbReference>
<dbReference type="InterPro" id="IPR035396">
    <property type="entry name" value="Bac_rhamnosid6H"/>
</dbReference>
<keyword evidence="9" id="KW-1185">Reference proteome</keyword>
<evidence type="ECO:0000259" key="7">
    <source>
        <dbReference type="Pfam" id="PF17390"/>
    </source>
</evidence>
<dbReference type="InterPro" id="IPR008928">
    <property type="entry name" value="6-hairpin_glycosidase_sf"/>
</dbReference>
<feature type="domain" description="Alpha-L-rhamnosidase C-terminal" evidence="7">
    <location>
        <begin position="773"/>
        <end position="847"/>
    </location>
</feature>
<evidence type="ECO:0000313" key="9">
    <source>
        <dbReference type="Proteomes" id="UP001596025"/>
    </source>
</evidence>
<dbReference type="InterPro" id="IPR013737">
    <property type="entry name" value="Bac_rhamnosid_N"/>
</dbReference>
<dbReference type="RefSeq" id="WP_387985007.1">
    <property type="nucleotide sequence ID" value="NZ_JBHSGR010000001.1"/>
</dbReference>
<keyword evidence="3 8" id="KW-0378">Hydrolase</keyword>
<proteinExistence type="predicted"/>
<name>A0ABV9LCP6_9ACTN</name>
<evidence type="ECO:0000259" key="6">
    <source>
        <dbReference type="Pfam" id="PF17389"/>
    </source>
</evidence>
<comment type="caution">
    <text evidence="8">The sequence shown here is derived from an EMBL/GenBank/DDBJ whole genome shotgun (WGS) entry which is preliminary data.</text>
</comment>
<dbReference type="PANTHER" id="PTHR33307">
    <property type="entry name" value="ALPHA-RHAMNOSIDASE (EUROFUNG)"/>
    <property type="match status" value="1"/>
</dbReference>
<dbReference type="Pfam" id="PF17389">
    <property type="entry name" value="Bac_rhamnosid6H"/>
    <property type="match status" value="1"/>
</dbReference>
<evidence type="ECO:0000256" key="2">
    <source>
        <dbReference type="ARBA" id="ARBA00012652"/>
    </source>
</evidence>
<evidence type="ECO:0000256" key="1">
    <source>
        <dbReference type="ARBA" id="ARBA00001445"/>
    </source>
</evidence>
<feature type="domain" description="Alpha-L-rhamnosidase concanavalin-like" evidence="4">
    <location>
        <begin position="319"/>
        <end position="418"/>
    </location>
</feature>
<sequence>MSDVTVAPVTVEHHREPLGIGETAPRLSWVTLTELPGWRQAAYELEIGDWSSGRVPSADSVLVPWGAPPLTSRERRVVRVRVWGEGDAEPSAWSEEVAVEAGLLDPADWTAELVEPVLPEPGGTGEPVALLRREFTLGKPVTRARLYATARGLYEAEIDGTTVGDDVLAPGWTSYRHRLRYRTYDVTALLAEGRHALGVTLADGWYRGHLGFTGGRHLYGDRTGAFLQLEVEHPDGSRTVVTTDGSWRSTLGAETRADIYKGETADLRRELPGWSAPGFDDAGWTPVEVGSLDVATLVAPTGPPVRRTQVLPVREVTTSPSGRTLVDFGQNLVGRIRFALPDAPAGTEVTVRHAEVLEHGELGTRPLRGADATDVVVLDGRGPRTWEPRFTFHGFRYAEVTGWPGELRPEDLEAVVVHTDMRPTGTFTCSDPDVTRLHENVVWGMRGNFVDLPTDCPQRDERLGWTGDLEAFAPTAAFLHDTAGMLRSWLADLAVEQLEEHGGVVPLYVPFVPLLPFPVGAEAGWGDAAVVVPWVLYERHGDAGVLADQWPSMTAWIDAFAGAAGEELDFAGVPLMLGDWLDPTAPPENPAAARTPWPLVATAYLARSARIVAQAAEVLGEDGTRFTALAERAAGRFRAEYVSPNGRVAYPAQTAYALAIACDLLTPDQREHAGRLLARQVLDDGFHIGSGFLGTPFVTDALTEVGEVATAYELLLQRECPSWLYPVTMGATTVWERWDSMLPDGSINPGEMTSFNHYAYGAVADWLHRTVAGLAPAAPGYRRIRFAPRPGPGITSAAATHETPYGTAAVSWTLTGGTAFALEVTVPPNTTAEVVLPDGSAPVTVGSGRHTLGCAIEEPRPVERPKPFFDPSASS</sequence>
<protein>
    <recommendedName>
        <fullName evidence="2">alpha-L-rhamnosidase</fullName>
        <ecNumber evidence="2">3.2.1.40</ecNumber>
    </recommendedName>
</protein>
<dbReference type="Pfam" id="PF17390">
    <property type="entry name" value="Bac_rhamnosid_C"/>
    <property type="match status" value="1"/>
</dbReference>
<feature type="domain" description="Bacterial alpha-L-rhamnosidase N-terminal" evidence="5">
    <location>
        <begin position="139"/>
        <end position="309"/>
    </location>
</feature>
<dbReference type="Pfam" id="PF08531">
    <property type="entry name" value="Bac_rhamnosid_N"/>
    <property type="match status" value="1"/>
</dbReference>
<feature type="domain" description="Alpha-L-rhamnosidase six-hairpin glycosidase" evidence="6">
    <location>
        <begin position="424"/>
        <end position="771"/>
    </location>
</feature>
<dbReference type="Gene3D" id="1.50.10.10">
    <property type="match status" value="1"/>
</dbReference>
<dbReference type="Pfam" id="PF25788">
    <property type="entry name" value="Ig_Rha78A_N"/>
    <property type="match status" value="1"/>
</dbReference>
<evidence type="ECO:0000259" key="5">
    <source>
        <dbReference type="Pfam" id="PF08531"/>
    </source>
</evidence>
<dbReference type="Gene3D" id="2.60.120.260">
    <property type="entry name" value="Galactose-binding domain-like"/>
    <property type="match status" value="2"/>
</dbReference>
<dbReference type="PIRSF" id="PIRSF010631">
    <property type="entry name" value="A-rhamnsds"/>
    <property type="match status" value="1"/>
</dbReference>
<evidence type="ECO:0000313" key="8">
    <source>
        <dbReference type="EMBL" id="MFC4691884.1"/>
    </source>
</evidence>
<gene>
    <name evidence="8" type="ORF">ACFO3M_00620</name>
</gene>
<dbReference type="SUPFAM" id="SSF48208">
    <property type="entry name" value="Six-hairpin glycosidases"/>
    <property type="match status" value="1"/>
</dbReference>